<dbReference type="InterPro" id="IPR050951">
    <property type="entry name" value="Retrovirus_Pol_polyprotein"/>
</dbReference>
<evidence type="ECO:0000256" key="4">
    <source>
        <dbReference type="ARBA" id="ARBA00022759"/>
    </source>
</evidence>
<reference evidence="8" key="1">
    <citation type="journal article" date="2023" name="Science">
        <title>Genome structures resolve the early diversification of teleost fishes.</title>
        <authorList>
            <person name="Parey E."/>
            <person name="Louis A."/>
            <person name="Montfort J."/>
            <person name="Bouchez O."/>
            <person name="Roques C."/>
            <person name="Iampietro C."/>
            <person name="Lluch J."/>
            <person name="Castinel A."/>
            <person name="Donnadieu C."/>
            <person name="Desvignes T."/>
            <person name="Floi Bucao C."/>
            <person name="Jouanno E."/>
            <person name="Wen M."/>
            <person name="Mejri S."/>
            <person name="Dirks R."/>
            <person name="Jansen H."/>
            <person name="Henkel C."/>
            <person name="Chen W.J."/>
            <person name="Zahm M."/>
            <person name="Cabau C."/>
            <person name="Klopp C."/>
            <person name="Thompson A.W."/>
            <person name="Robinson-Rechavi M."/>
            <person name="Braasch I."/>
            <person name="Lecointre G."/>
            <person name="Bobe J."/>
            <person name="Postlethwait J.H."/>
            <person name="Berthelot C."/>
            <person name="Roest Crollius H."/>
            <person name="Guiguen Y."/>
        </authorList>
    </citation>
    <scope>NUCLEOTIDE SEQUENCE</scope>
    <source>
        <strain evidence="8">WJC10195</strain>
    </source>
</reference>
<dbReference type="PANTHER" id="PTHR37984">
    <property type="entry name" value="PROTEIN CBG26694"/>
    <property type="match status" value="1"/>
</dbReference>
<keyword evidence="3" id="KW-0540">Nuclease</keyword>
<dbReference type="GO" id="GO:0003964">
    <property type="term" value="F:RNA-directed DNA polymerase activity"/>
    <property type="evidence" value="ECO:0007669"/>
    <property type="project" value="UniProtKB-KW"/>
</dbReference>
<accession>A0A9Q1F904</accession>
<keyword evidence="6" id="KW-0695">RNA-directed DNA polymerase</keyword>
<dbReference type="InterPro" id="IPR043502">
    <property type="entry name" value="DNA/RNA_pol_sf"/>
</dbReference>
<dbReference type="PROSITE" id="PS50994">
    <property type="entry name" value="INTEGRASE"/>
    <property type="match status" value="1"/>
</dbReference>
<dbReference type="SUPFAM" id="SSF56672">
    <property type="entry name" value="DNA/RNA polymerases"/>
    <property type="match status" value="1"/>
</dbReference>
<keyword evidence="1" id="KW-0808">Transferase</keyword>
<dbReference type="InterPro" id="IPR001584">
    <property type="entry name" value="Integrase_cat-core"/>
</dbReference>
<dbReference type="OrthoDB" id="1430630at2759"/>
<dbReference type="Proteomes" id="UP001152622">
    <property type="component" value="Chromosome 7"/>
</dbReference>
<evidence type="ECO:0000313" key="9">
    <source>
        <dbReference type="Proteomes" id="UP001152622"/>
    </source>
</evidence>
<keyword evidence="4" id="KW-0255">Endonuclease</keyword>
<gene>
    <name evidence="8" type="ORF">SKAU_G00210340</name>
</gene>
<evidence type="ECO:0000256" key="6">
    <source>
        <dbReference type="ARBA" id="ARBA00022918"/>
    </source>
</evidence>
<dbReference type="Gene3D" id="3.30.420.10">
    <property type="entry name" value="Ribonuclease H-like superfamily/Ribonuclease H"/>
    <property type="match status" value="1"/>
</dbReference>
<dbReference type="Pfam" id="PF17917">
    <property type="entry name" value="RT_RNaseH"/>
    <property type="match status" value="1"/>
</dbReference>
<evidence type="ECO:0000313" key="8">
    <source>
        <dbReference type="EMBL" id="KAJ8353467.1"/>
    </source>
</evidence>
<proteinExistence type="predicted"/>
<evidence type="ECO:0000259" key="7">
    <source>
        <dbReference type="PROSITE" id="PS50994"/>
    </source>
</evidence>
<dbReference type="GO" id="GO:0016787">
    <property type="term" value="F:hydrolase activity"/>
    <property type="evidence" value="ECO:0007669"/>
    <property type="project" value="UniProtKB-KW"/>
</dbReference>
<dbReference type="EMBL" id="JAINUF010000007">
    <property type="protein sequence ID" value="KAJ8353467.1"/>
    <property type="molecule type" value="Genomic_DNA"/>
</dbReference>
<dbReference type="GO" id="GO:0003676">
    <property type="term" value="F:nucleic acid binding"/>
    <property type="evidence" value="ECO:0007669"/>
    <property type="project" value="InterPro"/>
</dbReference>
<dbReference type="GO" id="GO:0015074">
    <property type="term" value="P:DNA integration"/>
    <property type="evidence" value="ECO:0007669"/>
    <property type="project" value="InterPro"/>
</dbReference>
<evidence type="ECO:0000256" key="3">
    <source>
        <dbReference type="ARBA" id="ARBA00022722"/>
    </source>
</evidence>
<evidence type="ECO:0000256" key="2">
    <source>
        <dbReference type="ARBA" id="ARBA00022695"/>
    </source>
</evidence>
<sequence>MTLMSVGVEIGTLFVSGALSANRIVVLWATPLTSPNPVLTVIQRGRSPSTIRISPPPLLEYSDLAEVFSEQHATRLPPHRSYDCTIELYPEVEASELGVGAILSKHSPLDRKLHPCAYFSRVLTSAERNYDVGDRELLVVKLTLEEWRHWLEGAEHPFTVWTDHKNLDRPWSHITPNFVTGLPPSHGNTVILVVVYRFLKATHFIALPKLPSAPEMAQLMVEHVFRVHGLPLDVVSDRGPQFVAKFWRSFCTLLGASVSLSSRFHPETNGQTECTDQSMESTVWCLAVANPTSWSLHLVWAKYARNTVKPESLHTPFTFSTFYYVTDIFYNKLSSFFVSKFYTK</sequence>
<dbReference type="InterPro" id="IPR012337">
    <property type="entry name" value="RNaseH-like_sf"/>
</dbReference>
<dbReference type="InterPro" id="IPR041373">
    <property type="entry name" value="RT_RNaseH"/>
</dbReference>
<dbReference type="CDD" id="cd09274">
    <property type="entry name" value="RNase_HI_RT_Ty3"/>
    <property type="match status" value="1"/>
</dbReference>
<dbReference type="AlphaFoldDB" id="A0A9Q1F904"/>
<keyword evidence="9" id="KW-1185">Reference proteome</keyword>
<keyword evidence="5" id="KW-0378">Hydrolase</keyword>
<keyword evidence="2" id="KW-0548">Nucleotidyltransferase</keyword>
<comment type="caution">
    <text evidence="8">The sequence shown here is derived from an EMBL/GenBank/DDBJ whole genome shotgun (WGS) entry which is preliminary data.</text>
</comment>
<dbReference type="PANTHER" id="PTHR37984:SF15">
    <property type="entry name" value="INTEGRASE CATALYTIC DOMAIN-CONTAINING PROTEIN"/>
    <property type="match status" value="1"/>
</dbReference>
<evidence type="ECO:0000256" key="5">
    <source>
        <dbReference type="ARBA" id="ARBA00022801"/>
    </source>
</evidence>
<dbReference type="GO" id="GO:0004519">
    <property type="term" value="F:endonuclease activity"/>
    <property type="evidence" value="ECO:0007669"/>
    <property type="project" value="UniProtKB-KW"/>
</dbReference>
<dbReference type="SUPFAM" id="SSF53098">
    <property type="entry name" value="Ribonuclease H-like"/>
    <property type="match status" value="1"/>
</dbReference>
<organism evidence="8 9">
    <name type="scientific">Synaphobranchus kaupii</name>
    <name type="common">Kaup's arrowtooth eel</name>
    <dbReference type="NCBI Taxonomy" id="118154"/>
    <lineage>
        <taxon>Eukaryota</taxon>
        <taxon>Metazoa</taxon>
        <taxon>Chordata</taxon>
        <taxon>Craniata</taxon>
        <taxon>Vertebrata</taxon>
        <taxon>Euteleostomi</taxon>
        <taxon>Actinopterygii</taxon>
        <taxon>Neopterygii</taxon>
        <taxon>Teleostei</taxon>
        <taxon>Anguilliformes</taxon>
        <taxon>Synaphobranchidae</taxon>
        <taxon>Synaphobranchus</taxon>
    </lineage>
</organism>
<dbReference type="InterPro" id="IPR036397">
    <property type="entry name" value="RNaseH_sf"/>
</dbReference>
<evidence type="ECO:0000256" key="1">
    <source>
        <dbReference type="ARBA" id="ARBA00022679"/>
    </source>
</evidence>
<protein>
    <recommendedName>
        <fullName evidence="7">Integrase catalytic domain-containing protein</fullName>
    </recommendedName>
</protein>
<feature type="domain" description="Integrase catalytic" evidence="7">
    <location>
        <begin position="166"/>
        <end position="326"/>
    </location>
</feature>
<name>A0A9Q1F904_SYNKA</name>